<dbReference type="Pfam" id="PF00135">
    <property type="entry name" value="COesterase"/>
    <property type="match status" value="1"/>
</dbReference>
<organism evidence="2 3">
    <name type="scientific">Parelaphostrongylus tenuis</name>
    <name type="common">Meningeal worm</name>
    <dbReference type="NCBI Taxonomy" id="148309"/>
    <lineage>
        <taxon>Eukaryota</taxon>
        <taxon>Metazoa</taxon>
        <taxon>Ecdysozoa</taxon>
        <taxon>Nematoda</taxon>
        <taxon>Chromadorea</taxon>
        <taxon>Rhabditida</taxon>
        <taxon>Rhabditina</taxon>
        <taxon>Rhabditomorpha</taxon>
        <taxon>Strongyloidea</taxon>
        <taxon>Metastrongylidae</taxon>
        <taxon>Parelaphostrongylus</taxon>
    </lineage>
</organism>
<comment type="caution">
    <text evidence="2">The sequence shown here is derived from an EMBL/GenBank/DDBJ whole genome shotgun (WGS) entry which is preliminary data.</text>
</comment>
<dbReference type="Proteomes" id="UP001196413">
    <property type="component" value="Unassembled WGS sequence"/>
</dbReference>
<dbReference type="PANTHER" id="PTHR44590:SF4">
    <property type="entry name" value="CARBOXYLIC ESTER HYDROLASE"/>
    <property type="match status" value="1"/>
</dbReference>
<evidence type="ECO:0000313" key="2">
    <source>
        <dbReference type="EMBL" id="KAJ1345717.1"/>
    </source>
</evidence>
<accession>A0AAD5QBR4</accession>
<dbReference type="SUPFAM" id="SSF53474">
    <property type="entry name" value="alpha/beta-Hydrolases"/>
    <property type="match status" value="1"/>
</dbReference>
<name>A0AAD5QBR4_PARTN</name>
<proteinExistence type="predicted"/>
<sequence>MKIRGRARISSITTLGKHVSFAHVQKIASCQVRTNYGVIEGKRYVTHKGFETDCFLGVPYAKPPVGELRFKKPQRMDTWEGVRKCKRFGYRSIQDDMFWDKFVNSTPQSEDCLYMNIFAPAIDPSKSYPVMFYIHGGGFMMDSAVRFKPENVPRLLVRHGVIVVTIQYRLGYLGYFCTGDDVAKGNYGLWDQLEAIITVL</sequence>
<dbReference type="EMBL" id="JAHQIW010000053">
    <property type="protein sequence ID" value="KAJ1345717.1"/>
    <property type="molecule type" value="Genomic_DNA"/>
</dbReference>
<evidence type="ECO:0000259" key="1">
    <source>
        <dbReference type="Pfam" id="PF00135"/>
    </source>
</evidence>
<evidence type="ECO:0000313" key="3">
    <source>
        <dbReference type="Proteomes" id="UP001196413"/>
    </source>
</evidence>
<dbReference type="InterPro" id="IPR002018">
    <property type="entry name" value="CarbesteraseB"/>
</dbReference>
<feature type="domain" description="Carboxylesterase type B" evidence="1">
    <location>
        <begin position="31"/>
        <end position="196"/>
    </location>
</feature>
<gene>
    <name evidence="2" type="ORF">KIN20_000311</name>
</gene>
<protein>
    <recommendedName>
        <fullName evidence="1">Carboxylesterase type B domain-containing protein</fullName>
    </recommendedName>
</protein>
<dbReference type="Gene3D" id="3.40.50.1820">
    <property type="entry name" value="alpha/beta hydrolase"/>
    <property type="match status" value="1"/>
</dbReference>
<dbReference type="InterPro" id="IPR029058">
    <property type="entry name" value="AB_hydrolase_fold"/>
</dbReference>
<dbReference type="AlphaFoldDB" id="A0AAD5QBR4"/>
<dbReference type="PANTHER" id="PTHR44590">
    <property type="entry name" value="CARBOXYLIC ESTER HYDROLASE-RELATED"/>
    <property type="match status" value="1"/>
</dbReference>
<keyword evidence="3" id="KW-1185">Reference proteome</keyword>
<reference evidence="2" key="1">
    <citation type="submission" date="2021-06" db="EMBL/GenBank/DDBJ databases">
        <title>Parelaphostrongylus tenuis whole genome reference sequence.</title>
        <authorList>
            <person name="Garwood T.J."/>
            <person name="Larsen P.A."/>
            <person name="Fountain-Jones N.M."/>
            <person name="Garbe J.R."/>
            <person name="Macchietto M.G."/>
            <person name="Kania S.A."/>
            <person name="Gerhold R.W."/>
            <person name="Richards J.E."/>
            <person name="Wolf T.M."/>
        </authorList>
    </citation>
    <scope>NUCLEOTIDE SEQUENCE</scope>
    <source>
        <strain evidence="2">MNPRO001-30</strain>
        <tissue evidence="2">Meninges</tissue>
    </source>
</reference>